<evidence type="ECO:0000256" key="4">
    <source>
        <dbReference type="ARBA" id="ARBA00022984"/>
    </source>
</evidence>
<evidence type="ECO:0000256" key="1">
    <source>
        <dbReference type="ARBA" id="ARBA00004752"/>
    </source>
</evidence>
<dbReference type="GO" id="GO:0071555">
    <property type="term" value="P:cell wall organization"/>
    <property type="evidence" value="ECO:0007669"/>
    <property type="project" value="UniProtKB-UniRule"/>
</dbReference>
<keyword evidence="3 6" id="KW-0133">Cell shape</keyword>
<keyword evidence="4 6" id="KW-0573">Peptidoglycan synthesis</keyword>
<dbReference type="Pfam" id="PF01471">
    <property type="entry name" value="PG_binding_1"/>
    <property type="match status" value="1"/>
</dbReference>
<dbReference type="Pfam" id="PF03734">
    <property type="entry name" value="YkuD"/>
    <property type="match status" value="1"/>
</dbReference>
<evidence type="ECO:0000256" key="6">
    <source>
        <dbReference type="PROSITE-ProRule" id="PRU01373"/>
    </source>
</evidence>
<dbReference type="Gene3D" id="1.10.101.10">
    <property type="entry name" value="PGBD-like superfamily/PGBD"/>
    <property type="match status" value="1"/>
</dbReference>
<dbReference type="InterPro" id="IPR050979">
    <property type="entry name" value="LD-transpeptidase"/>
</dbReference>
<dbReference type="GO" id="GO:0005576">
    <property type="term" value="C:extracellular region"/>
    <property type="evidence" value="ECO:0007669"/>
    <property type="project" value="TreeGrafter"/>
</dbReference>
<dbReference type="Gene3D" id="2.40.440.10">
    <property type="entry name" value="L,D-transpeptidase catalytic domain-like"/>
    <property type="match status" value="1"/>
</dbReference>
<dbReference type="InterPro" id="IPR038063">
    <property type="entry name" value="Transpep_catalytic_dom"/>
</dbReference>
<dbReference type="InterPro" id="IPR005490">
    <property type="entry name" value="LD_TPept_cat_dom"/>
</dbReference>
<dbReference type="UniPathway" id="UPA00219"/>
<dbReference type="PANTHER" id="PTHR30582">
    <property type="entry name" value="L,D-TRANSPEPTIDASE"/>
    <property type="match status" value="1"/>
</dbReference>
<dbReference type="PROSITE" id="PS52029">
    <property type="entry name" value="LD_TPASE"/>
    <property type="match status" value="1"/>
</dbReference>
<dbReference type="CDD" id="cd16913">
    <property type="entry name" value="YkuD_like"/>
    <property type="match status" value="1"/>
</dbReference>
<dbReference type="GO" id="GO:0071972">
    <property type="term" value="F:peptidoglycan L,D-transpeptidase activity"/>
    <property type="evidence" value="ECO:0007669"/>
    <property type="project" value="TreeGrafter"/>
</dbReference>
<dbReference type="SUPFAM" id="SSF141523">
    <property type="entry name" value="L,D-transpeptidase catalytic domain-like"/>
    <property type="match status" value="1"/>
</dbReference>
<gene>
    <name evidence="9" type="ORF">FCI23_02655</name>
</gene>
<feature type="domain" description="L,D-TPase catalytic" evidence="8">
    <location>
        <begin position="173"/>
        <end position="284"/>
    </location>
</feature>
<feature type="active site" description="Nucleophile" evidence="6">
    <location>
        <position position="260"/>
    </location>
</feature>
<sequence>MQAGPAQQLAHPPSGGIGASDRAVGRCTRNASGMVTKRMRLAAVALAAMTALAPTRAIADDGPGSGHSVNVDLVELVPDDDSDAGEPGGDADAGACTGQSGPYQREVEKYLKLPVDGSQSPADCEAIRAFQSEYGITPDTGYAGPVTWGWMRLEQAQGNPNAAGKCPVRTRQRVVCVDLDRQLLWVQSGKKVIYGPVSIRTGRRGYETRIGWHEVYERKRDQVSEIYGTKMPFSQFFDGGEALHAISSGSVYGPPGSYGCVNLSYSDAQSLWGVLKLKDRVYVWGRKPGT</sequence>
<evidence type="ECO:0000256" key="7">
    <source>
        <dbReference type="SAM" id="MobiDB-lite"/>
    </source>
</evidence>
<organism evidence="9 10">
    <name type="scientific">Actinacidiphila oryziradicis</name>
    <dbReference type="NCBI Taxonomy" id="2571141"/>
    <lineage>
        <taxon>Bacteria</taxon>
        <taxon>Bacillati</taxon>
        <taxon>Actinomycetota</taxon>
        <taxon>Actinomycetes</taxon>
        <taxon>Kitasatosporales</taxon>
        <taxon>Streptomycetaceae</taxon>
        <taxon>Actinacidiphila</taxon>
    </lineage>
</organism>
<dbReference type="Proteomes" id="UP000305778">
    <property type="component" value="Unassembled WGS sequence"/>
</dbReference>
<name>A0A4U0SSB0_9ACTN</name>
<dbReference type="GO" id="GO:0016740">
    <property type="term" value="F:transferase activity"/>
    <property type="evidence" value="ECO:0007669"/>
    <property type="project" value="UniProtKB-KW"/>
</dbReference>
<dbReference type="EMBL" id="SUMC01000002">
    <property type="protein sequence ID" value="TKA12922.1"/>
    <property type="molecule type" value="Genomic_DNA"/>
</dbReference>
<reference evidence="9 10" key="1">
    <citation type="submission" date="2019-04" db="EMBL/GenBank/DDBJ databases">
        <title>Streptomyces oryziradicis sp. nov., a novel actinomycete isolated from rhizosphere soil of rice (Oryza sativa L.).</title>
        <authorList>
            <person name="Li C."/>
        </authorList>
    </citation>
    <scope>NUCLEOTIDE SEQUENCE [LARGE SCALE GENOMIC DNA]</scope>
    <source>
        <strain evidence="9 10">NEAU-C40</strain>
    </source>
</reference>
<feature type="region of interest" description="Disordered" evidence="7">
    <location>
        <begin position="78"/>
        <end position="99"/>
    </location>
</feature>
<feature type="region of interest" description="Disordered" evidence="7">
    <location>
        <begin position="1"/>
        <end position="23"/>
    </location>
</feature>
<protein>
    <submittedName>
        <fullName evidence="9">Murein L,D-transpeptidase</fullName>
    </submittedName>
</protein>
<comment type="caution">
    <text evidence="9">The sequence shown here is derived from an EMBL/GenBank/DDBJ whole genome shotgun (WGS) entry which is preliminary data.</text>
</comment>
<dbReference type="InterPro" id="IPR036365">
    <property type="entry name" value="PGBD-like_sf"/>
</dbReference>
<dbReference type="AlphaFoldDB" id="A0A4U0SSB0"/>
<proteinExistence type="predicted"/>
<keyword evidence="5 6" id="KW-0961">Cell wall biogenesis/degradation</keyword>
<evidence type="ECO:0000256" key="2">
    <source>
        <dbReference type="ARBA" id="ARBA00022679"/>
    </source>
</evidence>
<dbReference type="InterPro" id="IPR002477">
    <property type="entry name" value="Peptidoglycan-bd-like"/>
</dbReference>
<dbReference type="InterPro" id="IPR036366">
    <property type="entry name" value="PGBDSf"/>
</dbReference>
<keyword evidence="2" id="KW-0808">Transferase</keyword>
<evidence type="ECO:0000313" key="9">
    <source>
        <dbReference type="EMBL" id="TKA12922.1"/>
    </source>
</evidence>
<keyword evidence="10" id="KW-1185">Reference proteome</keyword>
<dbReference type="GO" id="GO:0008360">
    <property type="term" value="P:regulation of cell shape"/>
    <property type="evidence" value="ECO:0007669"/>
    <property type="project" value="UniProtKB-UniRule"/>
</dbReference>
<evidence type="ECO:0000313" key="10">
    <source>
        <dbReference type="Proteomes" id="UP000305778"/>
    </source>
</evidence>
<feature type="active site" description="Proton donor/acceptor" evidence="6">
    <location>
        <position position="244"/>
    </location>
</feature>
<dbReference type="PANTHER" id="PTHR30582:SF33">
    <property type="entry name" value="EXPORTED PROTEIN"/>
    <property type="match status" value="1"/>
</dbReference>
<evidence type="ECO:0000259" key="8">
    <source>
        <dbReference type="PROSITE" id="PS52029"/>
    </source>
</evidence>
<evidence type="ECO:0000256" key="3">
    <source>
        <dbReference type="ARBA" id="ARBA00022960"/>
    </source>
</evidence>
<dbReference type="GO" id="GO:0018104">
    <property type="term" value="P:peptidoglycan-protein cross-linking"/>
    <property type="evidence" value="ECO:0007669"/>
    <property type="project" value="TreeGrafter"/>
</dbReference>
<dbReference type="SUPFAM" id="SSF47090">
    <property type="entry name" value="PGBD-like"/>
    <property type="match status" value="1"/>
</dbReference>
<evidence type="ECO:0000256" key="5">
    <source>
        <dbReference type="ARBA" id="ARBA00023316"/>
    </source>
</evidence>
<comment type="pathway">
    <text evidence="1 6">Cell wall biogenesis; peptidoglycan biosynthesis.</text>
</comment>
<accession>A0A4U0SSB0</accession>
<dbReference type="OrthoDB" id="8887048at2"/>